<dbReference type="InterPro" id="IPR051448">
    <property type="entry name" value="CdaR-like_regulators"/>
</dbReference>
<evidence type="ECO:0000313" key="5">
    <source>
        <dbReference type="EMBL" id="AWO82895.1"/>
    </source>
</evidence>
<dbReference type="Pfam" id="PF13556">
    <property type="entry name" value="HTH_30"/>
    <property type="match status" value="1"/>
</dbReference>
<evidence type="ECO:0000259" key="4">
    <source>
        <dbReference type="Pfam" id="PF17853"/>
    </source>
</evidence>
<dbReference type="PANTHER" id="PTHR33744:SF1">
    <property type="entry name" value="DNA-BINDING TRANSCRIPTIONAL ACTIVATOR ADER"/>
    <property type="match status" value="1"/>
</dbReference>
<dbReference type="InterPro" id="IPR042070">
    <property type="entry name" value="PucR_C-HTH_sf"/>
</dbReference>
<dbReference type="Pfam" id="PF17853">
    <property type="entry name" value="GGDEF_2"/>
    <property type="match status" value="1"/>
</dbReference>
<feature type="domain" description="PucR C-terminal helix-turn-helix" evidence="2">
    <location>
        <begin position="348"/>
        <end position="404"/>
    </location>
</feature>
<feature type="domain" description="RsbT co-antagonist protein RsbRD N-terminal" evidence="3">
    <location>
        <begin position="27"/>
        <end position="164"/>
    </location>
</feature>
<dbReference type="Pfam" id="PF14361">
    <property type="entry name" value="RsbRD_N"/>
    <property type="match status" value="1"/>
</dbReference>
<comment type="similarity">
    <text evidence="1">Belongs to the CdaR family.</text>
</comment>
<dbReference type="Gene3D" id="1.10.10.2840">
    <property type="entry name" value="PucR C-terminal helix-turn-helix domain"/>
    <property type="match status" value="1"/>
</dbReference>
<evidence type="ECO:0000259" key="3">
    <source>
        <dbReference type="Pfam" id="PF14361"/>
    </source>
</evidence>
<name>A0AAD0K589_9ACTN</name>
<feature type="domain" description="CdaR GGDEF-like" evidence="4">
    <location>
        <begin position="178"/>
        <end position="297"/>
    </location>
</feature>
<organism evidence="5 6">
    <name type="scientific">Gordonia terrae</name>
    <dbReference type="NCBI Taxonomy" id="2055"/>
    <lineage>
        <taxon>Bacteria</taxon>
        <taxon>Bacillati</taxon>
        <taxon>Actinomycetota</taxon>
        <taxon>Actinomycetes</taxon>
        <taxon>Mycobacteriales</taxon>
        <taxon>Gordoniaceae</taxon>
        <taxon>Gordonia</taxon>
    </lineage>
</organism>
<evidence type="ECO:0000256" key="1">
    <source>
        <dbReference type="ARBA" id="ARBA00006754"/>
    </source>
</evidence>
<gene>
    <name evidence="5" type="ORF">DLJ61_04455</name>
</gene>
<proteinExistence type="inferred from homology"/>
<dbReference type="Proteomes" id="UP000247118">
    <property type="component" value="Chromosome"/>
</dbReference>
<dbReference type="InterPro" id="IPR025751">
    <property type="entry name" value="RsbRD_N_dom"/>
</dbReference>
<reference evidence="5 6" key="1">
    <citation type="submission" date="2018-05" db="EMBL/GenBank/DDBJ databases">
        <title>Complete genome sequence of Gordonia terrae NRRL B-16283.</title>
        <authorList>
            <person name="Garlena R.A."/>
            <person name="Russell D.A."/>
            <person name="Hatfull G.F."/>
        </authorList>
    </citation>
    <scope>NUCLEOTIDE SEQUENCE [LARGE SCALE GENOMIC DNA]</scope>
    <source>
        <strain evidence="5 6">NRRL B-16283</strain>
    </source>
</reference>
<dbReference type="InterPro" id="IPR041522">
    <property type="entry name" value="CdaR_GGDEF"/>
</dbReference>
<dbReference type="AlphaFoldDB" id="A0AAD0K589"/>
<dbReference type="PANTHER" id="PTHR33744">
    <property type="entry name" value="CARBOHYDRATE DIACID REGULATOR"/>
    <property type="match status" value="1"/>
</dbReference>
<accession>A0AAD0K589</accession>
<evidence type="ECO:0000259" key="2">
    <source>
        <dbReference type="Pfam" id="PF13556"/>
    </source>
</evidence>
<sequence length="417" mass="45319">MHQSPITGPHDVAKVAAGWQSRLGPAVEAMIAVIFQHVPEAEDPEVASIVRVTCEGNLYALVGHMARGVPLELVAPTSELRSQTTLLASMGLPLPSILRAYHVGAGELVRQFIIEVDKQDWPRGRSVEVIQEGTTFMLRWGATLTEGVTAIYAAEASRITEHRDLALNEKVRAVLQEPDVDVRSASRELGYALNGSHVALVQLFDASPGSGVPGPPSDFTSVFEQAVQHLRLPSATAGALHVRVDLRTVWSWVPADSDVLSRLDETDGPILVGIGTARTGIDGFRASHDEARQAARVAQLRSRPTGRVTRFRDVDMISLCTQDVGRARDFVRNELGPLARQTPAMDLLRSTLMGYLQSNSNSRASAARLYVHHNTVRSRIERIESLLGHTVTERRAALELALAIDETLGLSAAPMPE</sequence>
<evidence type="ECO:0000313" key="6">
    <source>
        <dbReference type="Proteomes" id="UP000247118"/>
    </source>
</evidence>
<dbReference type="EMBL" id="CP029604">
    <property type="protein sequence ID" value="AWO82895.1"/>
    <property type="molecule type" value="Genomic_DNA"/>
</dbReference>
<evidence type="ECO:0008006" key="7">
    <source>
        <dbReference type="Google" id="ProtNLM"/>
    </source>
</evidence>
<protein>
    <recommendedName>
        <fullName evidence="7">PucR family transcriptional regulator</fullName>
    </recommendedName>
</protein>
<dbReference type="InterPro" id="IPR025736">
    <property type="entry name" value="PucR_C-HTH_dom"/>
</dbReference>